<dbReference type="RefSeq" id="WP_076979909.1">
    <property type="nucleotide sequence ID" value="NZ_CP019124.1"/>
</dbReference>
<accession>A0A2M9DBA5</accession>
<gene>
    <name evidence="1" type="ORF">BV394_09310</name>
</gene>
<keyword evidence="2" id="KW-1185">Reference proteome</keyword>
<evidence type="ECO:0000313" key="2">
    <source>
        <dbReference type="Proteomes" id="UP000187266"/>
    </source>
</evidence>
<proteinExistence type="predicted"/>
<organism evidence="1 2">
    <name type="scientific">Brevirhabdus pacifica</name>
    <dbReference type="NCBI Taxonomy" id="1267768"/>
    <lineage>
        <taxon>Bacteria</taxon>
        <taxon>Pseudomonadati</taxon>
        <taxon>Pseudomonadota</taxon>
        <taxon>Alphaproteobacteria</taxon>
        <taxon>Rhodobacterales</taxon>
        <taxon>Paracoccaceae</taxon>
        <taxon>Brevirhabdus</taxon>
    </lineage>
</organism>
<dbReference type="STRING" id="1267768.BV394_09310"/>
<evidence type="ECO:0000313" key="1">
    <source>
        <dbReference type="EMBL" id="APX89888.1"/>
    </source>
</evidence>
<accession>A0A1U7DJ45</accession>
<dbReference type="Proteomes" id="UP000187266">
    <property type="component" value="Chromosome"/>
</dbReference>
<dbReference type="AlphaFoldDB" id="A0A1U7DJ45"/>
<reference evidence="1 2" key="1">
    <citation type="submission" date="2017-01" db="EMBL/GenBank/DDBJ databases">
        <title>Genomic analysis of Xuhuaishuia manganoxidans DY6-4.</title>
        <authorList>
            <person name="Wang X."/>
        </authorList>
    </citation>
    <scope>NUCLEOTIDE SEQUENCE [LARGE SCALE GENOMIC DNA]</scope>
    <source>
        <strain evidence="1 2">DY6-4</strain>
    </source>
</reference>
<sequence length="59" mass="6269">MHGFTRWLLGVGVVIVAGILVPYAILGGGEPSFDILIFWCLFGAAIVVLVGIGVARWRA</sequence>
<protein>
    <submittedName>
        <fullName evidence="1">Uncharacterized protein</fullName>
    </submittedName>
</protein>
<name>A0A1U7DJ45_9RHOB</name>
<dbReference type="EMBL" id="CP019124">
    <property type="protein sequence ID" value="APX89888.1"/>
    <property type="molecule type" value="Genomic_DNA"/>
</dbReference>